<sequence>MDPRRHALPSSAYHRPAAHPLSPSALPQLTSGSYPMGSPYAIPSSASRAHAPVNFEPSPLDPARRVVQRPYAPAPSAHNYTASAAYPAHPTSAAAHRLHYAPSQGSLTPPSPARPLGAAPTLFPASPPPSTPTPKQTDILELHNEVMRQGRALDWKDEQVPGHMWRSTVLIDNREMGIGDGRTKKDARHKAARSALLALSQAHRAQPRARPYQ</sequence>
<evidence type="ECO:0000313" key="5">
    <source>
        <dbReference type="Proteomes" id="UP000006514"/>
    </source>
</evidence>
<gene>
    <name evidence="4" type="ORF">AURDEDRAFT_116126</name>
</gene>
<dbReference type="PROSITE" id="PS50137">
    <property type="entry name" value="DS_RBD"/>
    <property type="match status" value="1"/>
</dbReference>
<keyword evidence="5" id="KW-1185">Reference proteome</keyword>
<feature type="compositionally biased region" description="Low complexity" evidence="2">
    <location>
        <begin position="18"/>
        <end position="27"/>
    </location>
</feature>
<dbReference type="Proteomes" id="UP000006514">
    <property type="component" value="Unassembled WGS sequence"/>
</dbReference>
<evidence type="ECO:0000313" key="4">
    <source>
        <dbReference type="EMBL" id="EJD39607.1"/>
    </source>
</evidence>
<evidence type="ECO:0000256" key="2">
    <source>
        <dbReference type="SAM" id="MobiDB-lite"/>
    </source>
</evidence>
<dbReference type="OrthoDB" id="10656444at2759"/>
<dbReference type="SUPFAM" id="SSF54768">
    <property type="entry name" value="dsRNA-binding domain-like"/>
    <property type="match status" value="1"/>
</dbReference>
<evidence type="ECO:0000259" key="3">
    <source>
        <dbReference type="PROSITE" id="PS50137"/>
    </source>
</evidence>
<dbReference type="EMBL" id="JH687812">
    <property type="protein sequence ID" value="EJD39607.1"/>
    <property type="molecule type" value="Genomic_DNA"/>
</dbReference>
<reference evidence="5" key="1">
    <citation type="journal article" date="2012" name="Science">
        <title>The Paleozoic origin of enzymatic lignin decomposition reconstructed from 31 fungal genomes.</title>
        <authorList>
            <person name="Floudas D."/>
            <person name="Binder M."/>
            <person name="Riley R."/>
            <person name="Barry K."/>
            <person name="Blanchette R.A."/>
            <person name="Henrissat B."/>
            <person name="Martinez A.T."/>
            <person name="Otillar R."/>
            <person name="Spatafora J.W."/>
            <person name="Yadav J.S."/>
            <person name="Aerts A."/>
            <person name="Benoit I."/>
            <person name="Boyd A."/>
            <person name="Carlson A."/>
            <person name="Copeland A."/>
            <person name="Coutinho P.M."/>
            <person name="de Vries R.P."/>
            <person name="Ferreira P."/>
            <person name="Findley K."/>
            <person name="Foster B."/>
            <person name="Gaskell J."/>
            <person name="Glotzer D."/>
            <person name="Gorecki P."/>
            <person name="Heitman J."/>
            <person name="Hesse C."/>
            <person name="Hori C."/>
            <person name="Igarashi K."/>
            <person name="Jurgens J.A."/>
            <person name="Kallen N."/>
            <person name="Kersten P."/>
            <person name="Kohler A."/>
            <person name="Kuees U."/>
            <person name="Kumar T.K.A."/>
            <person name="Kuo A."/>
            <person name="LaButti K."/>
            <person name="Larrondo L.F."/>
            <person name="Lindquist E."/>
            <person name="Ling A."/>
            <person name="Lombard V."/>
            <person name="Lucas S."/>
            <person name="Lundell T."/>
            <person name="Martin R."/>
            <person name="McLaughlin D.J."/>
            <person name="Morgenstern I."/>
            <person name="Morin E."/>
            <person name="Murat C."/>
            <person name="Nagy L.G."/>
            <person name="Nolan M."/>
            <person name="Ohm R.A."/>
            <person name="Patyshakuliyeva A."/>
            <person name="Rokas A."/>
            <person name="Ruiz-Duenas F.J."/>
            <person name="Sabat G."/>
            <person name="Salamov A."/>
            <person name="Samejima M."/>
            <person name="Schmutz J."/>
            <person name="Slot J.C."/>
            <person name="St John F."/>
            <person name="Stenlid J."/>
            <person name="Sun H."/>
            <person name="Sun S."/>
            <person name="Syed K."/>
            <person name="Tsang A."/>
            <person name="Wiebenga A."/>
            <person name="Young D."/>
            <person name="Pisabarro A."/>
            <person name="Eastwood D.C."/>
            <person name="Martin F."/>
            <person name="Cullen D."/>
            <person name="Grigoriev I.V."/>
            <person name="Hibbett D.S."/>
        </authorList>
    </citation>
    <scope>NUCLEOTIDE SEQUENCE [LARGE SCALE GENOMIC DNA]</scope>
    <source>
        <strain evidence="5">TFB10046</strain>
    </source>
</reference>
<dbReference type="Pfam" id="PF00035">
    <property type="entry name" value="dsrm"/>
    <property type="match status" value="1"/>
</dbReference>
<dbReference type="GO" id="GO:0003723">
    <property type="term" value="F:RNA binding"/>
    <property type="evidence" value="ECO:0007669"/>
    <property type="project" value="UniProtKB-UniRule"/>
</dbReference>
<protein>
    <recommendedName>
        <fullName evidence="3">DRBM domain-containing protein</fullName>
    </recommendedName>
</protein>
<feature type="region of interest" description="Disordered" evidence="2">
    <location>
        <begin position="1"/>
        <end position="78"/>
    </location>
</feature>
<dbReference type="InParanoid" id="J0DC66"/>
<dbReference type="AlphaFoldDB" id="J0DC66"/>
<evidence type="ECO:0000256" key="1">
    <source>
        <dbReference type="PROSITE-ProRule" id="PRU00266"/>
    </source>
</evidence>
<dbReference type="Gene3D" id="3.30.160.20">
    <property type="match status" value="1"/>
</dbReference>
<dbReference type="KEGG" id="adl:AURDEDRAFT_116126"/>
<feature type="region of interest" description="Disordered" evidence="2">
    <location>
        <begin position="102"/>
        <end position="136"/>
    </location>
</feature>
<dbReference type="InterPro" id="IPR014720">
    <property type="entry name" value="dsRBD_dom"/>
</dbReference>
<proteinExistence type="predicted"/>
<keyword evidence="1" id="KW-0694">RNA-binding</keyword>
<name>J0DC66_AURST</name>
<organism evidence="4 5">
    <name type="scientific">Auricularia subglabra (strain TFB-10046 / SS5)</name>
    <name type="common">White-rot fungus</name>
    <name type="synonym">Auricularia delicata (strain TFB10046)</name>
    <dbReference type="NCBI Taxonomy" id="717982"/>
    <lineage>
        <taxon>Eukaryota</taxon>
        <taxon>Fungi</taxon>
        <taxon>Dikarya</taxon>
        <taxon>Basidiomycota</taxon>
        <taxon>Agaricomycotina</taxon>
        <taxon>Agaricomycetes</taxon>
        <taxon>Auriculariales</taxon>
        <taxon>Auriculariaceae</taxon>
        <taxon>Auricularia</taxon>
    </lineage>
</organism>
<feature type="domain" description="DRBM" evidence="3">
    <location>
        <begin position="169"/>
        <end position="201"/>
    </location>
</feature>
<accession>J0DC66</accession>